<feature type="domain" description="Lcl C-terminal" evidence="2">
    <location>
        <begin position="11"/>
        <end position="140"/>
    </location>
</feature>
<dbReference type="EMBL" id="APRP01000016">
    <property type="protein sequence ID" value="ENX01770.1"/>
    <property type="molecule type" value="Genomic_DNA"/>
</dbReference>
<proteinExistence type="predicted"/>
<dbReference type="PATRIC" id="fig|1217705.3.peg.1475"/>
<dbReference type="InterPro" id="IPR011460">
    <property type="entry name" value="Lcl_C"/>
</dbReference>
<name>N9NIG3_9GAMM</name>
<evidence type="ECO:0000313" key="4">
    <source>
        <dbReference type="Proteomes" id="UP000013248"/>
    </source>
</evidence>
<feature type="transmembrane region" description="Helical" evidence="1">
    <location>
        <begin position="221"/>
        <end position="243"/>
    </location>
</feature>
<dbReference type="RefSeq" id="WP_005216403.1">
    <property type="nucleotide sequence ID" value="NZ_KB850089.1"/>
</dbReference>
<reference evidence="3 4" key="1">
    <citation type="submission" date="2013-02" db="EMBL/GenBank/DDBJ databases">
        <title>The Genome Sequence of Acinetobacter sp. ANC 3862.</title>
        <authorList>
            <consortium name="The Broad Institute Genome Sequencing Platform"/>
            <consortium name="The Broad Institute Genome Sequencing Center for Infectious Disease"/>
            <person name="Cerqueira G."/>
            <person name="Feldgarden M."/>
            <person name="Courvalin P."/>
            <person name="Perichon B."/>
            <person name="Grillot-Courvalin C."/>
            <person name="Clermont D."/>
            <person name="Rocha E."/>
            <person name="Yoon E.-J."/>
            <person name="Nemec A."/>
            <person name="Walker B."/>
            <person name="Young S.K."/>
            <person name="Zeng Q."/>
            <person name="Gargeya S."/>
            <person name="Fitzgerald M."/>
            <person name="Haas B."/>
            <person name="Abouelleil A."/>
            <person name="Alvarado L."/>
            <person name="Arachchi H.M."/>
            <person name="Berlin A.M."/>
            <person name="Chapman S.B."/>
            <person name="Dewar J."/>
            <person name="Goldberg J."/>
            <person name="Griggs A."/>
            <person name="Gujja S."/>
            <person name="Hansen M."/>
            <person name="Howarth C."/>
            <person name="Imamovic A."/>
            <person name="Larimer J."/>
            <person name="McCowan C."/>
            <person name="Murphy C."/>
            <person name="Neiman D."/>
            <person name="Pearson M."/>
            <person name="Priest M."/>
            <person name="Roberts A."/>
            <person name="Saif S."/>
            <person name="Shea T."/>
            <person name="Sisk P."/>
            <person name="Sykes S."/>
            <person name="Wortman J."/>
            <person name="Nusbaum C."/>
            <person name="Birren B."/>
        </authorList>
    </citation>
    <scope>NUCLEOTIDE SEQUENCE [LARGE SCALE GENOMIC DNA]</scope>
    <source>
        <strain evidence="3 4">ANC 3862</strain>
    </source>
</reference>
<comment type="caution">
    <text evidence="3">The sequence shown here is derived from an EMBL/GenBank/DDBJ whole genome shotgun (WGS) entry which is preliminary data.</text>
</comment>
<dbReference type="Pfam" id="PF07603">
    <property type="entry name" value="Lcl_C"/>
    <property type="match status" value="1"/>
</dbReference>
<dbReference type="eggNOG" id="COG0515">
    <property type="taxonomic scope" value="Bacteria"/>
</dbReference>
<keyword evidence="1" id="KW-0812">Transmembrane</keyword>
<evidence type="ECO:0000256" key="1">
    <source>
        <dbReference type="SAM" id="Phobius"/>
    </source>
</evidence>
<feature type="transmembrane region" description="Helical" evidence="1">
    <location>
        <begin position="173"/>
        <end position="191"/>
    </location>
</feature>
<dbReference type="AlphaFoldDB" id="N9NIG3"/>
<dbReference type="STRING" id="1217705.F900_01530"/>
<dbReference type="HOGENOM" id="CLU_1127182_0_0_6"/>
<sequence>MSKDNLKQGVWVDPVTDLMWSCISIGQVWSDGECLGNAQKLNWNEANAALKNFNLTEFNDWRIPSIEELETIEKYKLQIEEKLIDNTKNNSLSPPKNNEMGKYWSSSPYNNDNMIYGINFDNLFIGAYFKTNLLYVRPVRGQVKIVLEKKSIINKQNIEERNDIKNETSPNKGTFLGGVFFGIMLGLFSAIGGFVAGPFPALISLAVVLFLLFASGKQHFFGALLGFIIGTPIIVIIILSLFMRHG</sequence>
<organism evidence="3 4">
    <name type="scientific">Acinetobacter modestus</name>
    <dbReference type="NCBI Taxonomy" id="1776740"/>
    <lineage>
        <taxon>Bacteria</taxon>
        <taxon>Pseudomonadati</taxon>
        <taxon>Pseudomonadota</taxon>
        <taxon>Gammaproteobacteria</taxon>
        <taxon>Moraxellales</taxon>
        <taxon>Moraxellaceae</taxon>
        <taxon>Acinetobacter</taxon>
    </lineage>
</organism>
<evidence type="ECO:0000313" key="3">
    <source>
        <dbReference type="EMBL" id="ENX01770.1"/>
    </source>
</evidence>
<accession>N9NIG3</accession>
<gene>
    <name evidence="3" type="ORF">F900_01530</name>
</gene>
<keyword evidence="1" id="KW-0472">Membrane</keyword>
<protein>
    <recommendedName>
        <fullName evidence="2">Lcl C-terminal domain-containing protein</fullName>
    </recommendedName>
</protein>
<keyword evidence="1" id="KW-1133">Transmembrane helix</keyword>
<feature type="transmembrane region" description="Helical" evidence="1">
    <location>
        <begin position="197"/>
        <end position="214"/>
    </location>
</feature>
<dbReference type="Proteomes" id="UP000013248">
    <property type="component" value="Unassembled WGS sequence"/>
</dbReference>
<evidence type="ECO:0000259" key="2">
    <source>
        <dbReference type="Pfam" id="PF07603"/>
    </source>
</evidence>